<dbReference type="Proteomes" id="UP000030826">
    <property type="component" value="Unassembled WGS sequence"/>
</dbReference>
<proteinExistence type="predicted"/>
<feature type="compositionally biased region" description="Polar residues" evidence="1">
    <location>
        <begin position="1"/>
        <end position="10"/>
    </location>
</feature>
<comment type="caution">
    <text evidence="2">The sequence shown here is derived from an EMBL/GenBank/DDBJ whole genome shotgun (WGS) entry which is preliminary data.</text>
</comment>
<accession>A0A0B1Q827</accession>
<feature type="compositionally biased region" description="Basic and acidic residues" evidence="1">
    <location>
        <begin position="57"/>
        <end position="73"/>
    </location>
</feature>
<dbReference type="OrthoDB" id="7908694at2"/>
<feature type="region of interest" description="Disordered" evidence="1">
    <location>
        <begin position="1"/>
        <end position="107"/>
    </location>
</feature>
<evidence type="ECO:0000313" key="3">
    <source>
        <dbReference type="Proteomes" id="UP000030826"/>
    </source>
</evidence>
<dbReference type="RefSeq" id="WP_039192460.1">
    <property type="nucleotide sequence ID" value="NZ_JRFJ01000002.1"/>
</dbReference>
<evidence type="ECO:0000313" key="2">
    <source>
        <dbReference type="EMBL" id="KHJ55057.1"/>
    </source>
</evidence>
<protein>
    <submittedName>
        <fullName evidence="2">Uncharacterized protein</fullName>
    </submittedName>
</protein>
<dbReference type="AlphaFoldDB" id="A0A0B1Q827"/>
<dbReference type="EMBL" id="JRFJ01000002">
    <property type="protein sequence ID" value="KHJ55057.1"/>
    <property type="molecule type" value="Genomic_DNA"/>
</dbReference>
<sequence>MPNDTDQAANKNDDRTQPGGQHRPMTVEEKLDTALEDTFPTSDPVPPSHVDGPEVVQTDKPDHADKGPAERKGLSPTYDDGVELGEDDAPLDDAGNPLNDDAGAGRR</sequence>
<feature type="compositionally biased region" description="Acidic residues" evidence="1">
    <location>
        <begin position="80"/>
        <end position="91"/>
    </location>
</feature>
<name>A0A0B1Q827_9HYPH</name>
<reference evidence="2 3" key="1">
    <citation type="submission" date="2014-09" db="EMBL/GenBank/DDBJ databases">
        <title>Isolation and characterization of Aurantimonas altamirensis ON-56566 from clinical sample following a dog bite.</title>
        <authorList>
            <person name="Eshaghi A."/>
            <person name="Li A."/>
            <person name="Shahinas D."/>
            <person name="Bahn P."/>
            <person name="Kus J.V."/>
            <person name="Patel S.N."/>
        </authorList>
    </citation>
    <scope>NUCLEOTIDE SEQUENCE [LARGE SCALE GENOMIC DNA]</scope>
    <source>
        <strain evidence="2 3">ON-56566</strain>
    </source>
</reference>
<gene>
    <name evidence="2" type="ORF">LA66_11020</name>
</gene>
<organism evidence="2 3">
    <name type="scientific">Aureimonas altamirensis</name>
    <dbReference type="NCBI Taxonomy" id="370622"/>
    <lineage>
        <taxon>Bacteria</taxon>
        <taxon>Pseudomonadati</taxon>
        <taxon>Pseudomonadota</taxon>
        <taxon>Alphaproteobacteria</taxon>
        <taxon>Hyphomicrobiales</taxon>
        <taxon>Aurantimonadaceae</taxon>
        <taxon>Aureimonas</taxon>
    </lineage>
</organism>
<evidence type="ECO:0000256" key="1">
    <source>
        <dbReference type="SAM" id="MobiDB-lite"/>
    </source>
</evidence>
<dbReference type="STRING" id="370622.LA66_11020"/>